<dbReference type="PANTHER" id="PTHR13831:SF0">
    <property type="entry name" value="PROTEIN HIRA"/>
    <property type="match status" value="1"/>
</dbReference>
<dbReference type="Pfam" id="PF07569">
    <property type="entry name" value="Hira"/>
    <property type="match status" value="1"/>
</dbReference>
<dbReference type="Pfam" id="PF24105">
    <property type="entry name" value="Beta-prop_CAF1B_HIR1"/>
    <property type="match status" value="1"/>
</dbReference>
<feature type="repeat" description="WD" evidence="11">
    <location>
        <begin position="66"/>
        <end position="107"/>
    </location>
</feature>
<dbReference type="GO" id="GO:0031491">
    <property type="term" value="F:nucleosome binding"/>
    <property type="evidence" value="ECO:0007669"/>
    <property type="project" value="TreeGrafter"/>
</dbReference>
<dbReference type="InterPro" id="IPR019015">
    <property type="entry name" value="HIRA_B_motif"/>
</dbReference>
<keyword evidence="6 12" id="KW-0677">Repeat</keyword>
<dbReference type="Pfam" id="PF09453">
    <property type="entry name" value="HIRA_B"/>
    <property type="match status" value="1"/>
</dbReference>
<comment type="similarity">
    <text evidence="3 12">Belongs to the WD repeat HIR1 family.</text>
</comment>
<dbReference type="Gene3D" id="2.130.10.10">
    <property type="entry name" value="YVTN repeat-like/Quinoprotein amine dehydrogenase"/>
    <property type="match status" value="2"/>
</dbReference>
<dbReference type="PROSITE" id="PS50082">
    <property type="entry name" value="WD_REPEATS_2"/>
    <property type="match status" value="4"/>
</dbReference>
<dbReference type="InterPro" id="IPR036322">
    <property type="entry name" value="WD40_repeat_dom_sf"/>
</dbReference>
<keyword evidence="4 12" id="KW-0678">Repressor</keyword>
<dbReference type="SUPFAM" id="SSF50978">
    <property type="entry name" value="WD40 repeat-like"/>
    <property type="match status" value="1"/>
</dbReference>
<keyword evidence="8 12" id="KW-0805">Transcription regulation</keyword>
<keyword evidence="5 11" id="KW-0853">WD repeat</keyword>
<evidence type="ECO:0000256" key="5">
    <source>
        <dbReference type="ARBA" id="ARBA00022574"/>
    </source>
</evidence>
<organism evidence="16 17">
    <name type="scientific">Meristemomyces frigidus</name>
    <dbReference type="NCBI Taxonomy" id="1508187"/>
    <lineage>
        <taxon>Eukaryota</taxon>
        <taxon>Fungi</taxon>
        <taxon>Dikarya</taxon>
        <taxon>Ascomycota</taxon>
        <taxon>Pezizomycotina</taxon>
        <taxon>Dothideomycetes</taxon>
        <taxon>Dothideomycetidae</taxon>
        <taxon>Mycosphaerellales</taxon>
        <taxon>Teratosphaeriaceae</taxon>
        <taxon>Meristemomyces</taxon>
    </lineage>
</organism>
<dbReference type="InterPro" id="IPR055410">
    <property type="entry name" value="Beta-prop_CAF1B_HIR1"/>
</dbReference>
<evidence type="ECO:0000256" key="2">
    <source>
        <dbReference type="ARBA" id="ARBA00004123"/>
    </source>
</evidence>
<dbReference type="InterPro" id="IPR011494">
    <property type="entry name" value="HIRA-like_C"/>
</dbReference>
<dbReference type="PROSITE" id="PS50294">
    <property type="entry name" value="WD_REPEATS_REGION"/>
    <property type="match status" value="3"/>
</dbReference>
<keyword evidence="9 12" id="KW-0804">Transcription</keyword>
<dbReference type="SMART" id="SM00320">
    <property type="entry name" value="WD40"/>
    <property type="match status" value="7"/>
</dbReference>
<feature type="repeat" description="WD" evidence="11">
    <location>
        <begin position="13"/>
        <end position="47"/>
    </location>
</feature>
<evidence type="ECO:0000256" key="9">
    <source>
        <dbReference type="ARBA" id="ARBA00023163"/>
    </source>
</evidence>
<accession>A0AAN7TJX3</accession>
<evidence type="ECO:0000256" key="13">
    <source>
        <dbReference type="SAM" id="MobiDB-lite"/>
    </source>
</evidence>
<reference evidence="16" key="1">
    <citation type="submission" date="2023-08" db="EMBL/GenBank/DDBJ databases">
        <title>Black Yeasts Isolated from many extreme environments.</title>
        <authorList>
            <person name="Coleine C."/>
            <person name="Stajich J.E."/>
            <person name="Selbmann L."/>
        </authorList>
    </citation>
    <scope>NUCLEOTIDE SEQUENCE</scope>
    <source>
        <strain evidence="16">CCFEE 5401</strain>
    </source>
</reference>
<evidence type="ECO:0000259" key="14">
    <source>
        <dbReference type="Pfam" id="PF07569"/>
    </source>
</evidence>
<evidence type="ECO:0000313" key="17">
    <source>
        <dbReference type="Proteomes" id="UP001310890"/>
    </source>
</evidence>
<dbReference type="GO" id="GO:0000417">
    <property type="term" value="C:HIR complex"/>
    <property type="evidence" value="ECO:0007669"/>
    <property type="project" value="TreeGrafter"/>
</dbReference>
<dbReference type="InterPro" id="IPR001680">
    <property type="entry name" value="WD40_rpt"/>
</dbReference>
<feature type="region of interest" description="Disordered" evidence="13">
    <location>
        <begin position="446"/>
        <end position="482"/>
    </location>
</feature>
<dbReference type="AlphaFoldDB" id="A0AAN7TJX3"/>
<dbReference type="GO" id="GO:0006338">
    <property type="term" value="P:chromatin remodeling"/>
    <property type="evidence" value="ECO:0007669"/>
    <property type="project" value="InterPro"/>
</dbReference>
<evidence type="ECO:0000256" key="12">
    <source>
        <dbReference type="RuleBase" id="RU364014"/>
    </source>
</evidence>
<evidence type="ECO:0000256" key="1">
    <source>
        <dbReference type="ARBA" id="ARBA00002677"/>
    </source>
</evidence>
<dbReference type="Proteomes" id="UP001310890">
    <property type="component" value="Unassembled WGS sequence"/>
</dbReference>
<keyword evidence="10 12" id="KW-0539">Nucleus</keyword>
<feature type="domain" description="Protein HIRA-like C-terminal" evidence="14">
    <location>
        <begin position="739"/>
        <end position="983"/>
    </location>
</feature>
<dbReference type="EMBL" id="JAVRRL010000015">
    <property type="protein sequence ID" value="KAK5114908.1"/>
    <property type="molecule type" value="Genomic_DNA"/>
</dbReference>
<feature type="repeat" description="WD" evidence="11">
    <location>
        <begin position="126"/>
        <end position="167"/>
    </location>
</feature>
<feature type="compositionally biased region" description="Polar residues" evidence="13">
    <location>
        <begin position="450"/>
        <end position="466"/>
    </location>
</feature>
<dbReference type="GO" id="GO:0005634">
    <property type="term" value="C:nucleus"/>
    <property type="evidence" value="ECO:0007669"/>
    <property type="project" value="UniProtKB-SubCell"/>
</dbReference>
<dbReference type="GO" id="GO:0000785">
    <property type="term" value="C:chromatin"/>
    <property type="evidence" value="ECO:0007669"/>
    <property type="project" value="TreeGrafter"/>
</dbReference>
<proteinExistence type="inferred from homology"/>
<dbReference type="InterPro" id="IPR031120">
    <property type="entry name" value="HIR1-like"/>
</dbReference>
<evidence type="ECO:0000256" key="7">
    <source>
        <dbReference type="ARBA" id="ARBA00022853"/>
    </source>
</evidence>
<evidence type="ECO:0000256" key="3">
    <source>
        <dbReference type="ARBA" id="ARBA00007306"/>
    </source>
</evidence>
<evidence type="ECO:0000313" key="16">
    <source>
        <dbReference type="EMBL" id="KAK5114908.1"/>
    </source>
</evidence>
<evidence type="ECO:0000259" key="15">
    <source>
        <dbReference type="Pfam" id="PF24105"/>
    </source>
</evidence>
<feature type="repeat" description="WD" evidence="11">
    <location>
        <begin position="168"/>
        <end position="209"/>
    </location>
</feature>
<name>A0AAN7TJX3_9PEZI</name>
<feature type="domain" description="CAF1B/HIR1 beta-propeller" evidence="15">
    <location>
        <begin position="29"/>
        <end position="379"/>
    </location>
</feature>
<evidence type="ECO:0000256" key="6">
    <source>
        <dbReference type="ARBA" id="ARBA00022737"/>
    </source>
</evidence>
<sequence length="1073" mass="115686">MRFTKPLWLTHGGEKRDAEVYACHVSPDGSRLATAAGDGHVRIWSTEAILNASNPAYTKPKQLASLSYHSGTVHSVRFSGNGKYLASGADDKILCVYSLEPGAVQHTTFGSKEAPPVENWRIFRRLIGHDNDVQDLGWSADSSILVSVGLDSKVVVWSGSTFEKLRTLPNHQSHVKGITFDPANKYFATASDDRTIKIYRFTSPPPNATAYDQTQNFTLEATVNAPFATSPLTTYFRRCSWSPEGAHIAAANATNGPVSSVAIINRGSWDSEINLIGHEGPVEVCSFSPRLFLNQPPPPAPKDPKNAPQVPPAVSVVACAGQDKTISVWNTSFPRPFVTTAELCAKPISDLAWSPDGETLYCTSLDGTIAALIFDKGELGYPSEPSDNEQRLAKYGAGRRAGIIEGADALRLEEGSKAGELKGVQGRMGELMGDAASAATNALTNGDAASHTNELPDTTIQTNGATTEPAAALQPPKDPLQEKIEKMKNRVTITKDGKKRIAPLLVSSSNQGEANLPQPHLQASLRRAGNSDEPAGKTLDLSKPYDGLPKGGLASLLIGNKRRYAEVDAGDEEERKRAEKRVQLVQQNGAIPIVSNTSDGLVPISSATAKTLPAEVPDVLRPAVMNPSLSVSQVRLAVPAIRSAILRPLDVTRPAEEQLKNGDGSENETNVIFEARNATGPTRTGRPQDREPTRITLSRRNQTLWQDFTPRAVLLTTGNHNFWAVACEDGSIHLWTPAGRRLAPSMIMEAQAVILDCRGWWLLAITAVGQAYVWNLRDMSAPHPPVSLAPALDAASATMSLQGHLTASPSLMFARLNSKGRIVLGMSNGDGFAYNPGMFVWQRLSESWWAVGSQYWNTTDTSVTSTARLGKVTTSSSEPGYLDDIAPENISTGIIPLLERNTTSQALLKGRAYFLQRLVKQLLVAEGFEGFETSVSVAHLEHRVAVALSLGARDEFKVYLLMYAKRIGAEGLKGKVEELLKGLMGNMYEDSDDIADADTGVGREGPGAQWGGGDEIVGWSREGLLKEVVVALGKHRDLQRVTVPYARLLGILDDLSLGHDQGVNGDTAMLTDV</sequence>
<comment type="subcellular location">
    <subcellularLocation>
        <location evidence="2 12">Nucleus</location>
    </subcellularLocation>
</comment>
<dbReference type="CDD" id="cd00200">
    <property type="entry name" value="WD40"/>
    <property type="match status" value="1"/>
</dbReference>
<comment type="caution">
    <text evidence="16">The sequence shown here is derived from an EMBL/GenBank/DDBJ whole genome shotgun (WGS) entry which is preliminary data.</text>
</comment>
<protein>
    <recommendedName>
        <fullName evidence="12">Protein HIR</fullName>
    </recommendedName>
</protein>
<keyword evidence="7 12" id="KW-0156">Chromatin regulator</keyword>
<feature type="region of interest" description="Disordered" evidence="13">
    <location>
        <begin position="524"/>
        <end position="544"/>
    </location>
</feature>
<evidence type="ECO:0000256" key="4">
    <source>
        <dbReference type="ARBA" id="ARBA00022491"/>
    </source>
</evidence>
<dbReference type="InterPro" id="IPR015943">
    <property type="entry name" value="WD40/YVTN_repeat-like_dom_sf"/>
</dbReference>
<dbReference type="FunFam" id="2.130.10.10:FF:000290">
    <property type="entry name" value="Protein HIR"/>
    <property type="match status" value="1"/>
</dbReference>
<evidence type="ECO:0000256" key="8">
    <source>
        <dbReference type="ARBA" id="ARBA00023015"/>
    </source>
</evidence>
<dbReference type="GO" id="GO:0006351">
    <property type="term" value="P:DNA-templated transcription"/>
    <property type="evidence" value="ECO:0007669"/>
    <property type="project" value="InterPro"/>
</dbReference>
<comment type="function">
    <text evidence="1 12">Required for replication-independent chromatin assembly and for the periodic repression of histone gene transcription during the cell cycle.</text>
</comment>
<dbReference type="GO" id="GO:0006355">
    <property type="term" value="P:regulation of DNA-templated transcription"/>
    <property type="evidence" value="ECO:0007669"/>
    <property type="project" value="InterPro"/>
</dbReference>
<evidence type="ECO:0000256" key="11">
    <source>
        <dbReference type="PROSITE-ProRule" id="PRU00221"/>
    </source>
</evidence>
<dbReference type="PANTHER" id="PTHR13831">
    <property type="entry name" value="MEMBER OF THE HIR1 FAMILY OF WD-REPEAT PROTEINS"/>
    <property type="match status" value="1"/>
</dbReference>
<gene>
    <name evidence="16" type="primary">HIR1</name>
    <name evidence="16" type="ORF">LTR62_002067</name>
</gene>
<evidence type="ECO:0000256" key="10">
    <source>
        <dbReference type="ARBA" id="ARBA00023242"/>
    </source>
</evidence>